<organism evidence="1 2">
    <name type="scientific">Pluteus cervinus</name>
    <dbReference type="NCBI Taxonomy" id="181527"/>
    <lineage>
        <taxon>Eukaryota</taxon>
        <taxon>Fungi</taxon>
        <taxon>Dikarya</taxon>
        <taxon>Basidiomycota</taxon>
        <taxon>Agaricomycotina</taxon>
        <taxon>Agaricomycetes</taxon>
        <taxon>Agaricomycetidae</taxon>
        <taxon>Agaricales</taxon>
        <taxon>Pluteineae</taxon>
        <taxon>Pluteaceae</taxon>
        <taxon>Pluteus</taxon>
    </lineage>
</organism>
<keyword evidence="2" id="KW-1185">Reference proteome</keyword>
<protein>
    <submittedName>
        <fullName evidence="1">Uncharacterized protein</fullName>
    </submittedName>
</protein>
<reference evidence="1 2" key="1">
    <citation type="journal article" date="2019" name="Nat. Ecol. Evol.">
        <title>Megaphylogeny resolves global patterns of mushroom evolution.</title>
        <authorList>
            <person name="Varga T."/>
            <person name="Krizsan K."/>
            <person name="Foldi C."/>
            <person name="Dima B."/>
            <person name="Sanchez-Garcia M."/>
            <person name="Sanchez-Ramirez S."/>
            <person name="Szollosi G.J."/>
            <person name="Szarkandi J.G."/>
            <person name="Papp V."/>
            <person name="Albert L."/>
            <person name="Andreopoulos W."/>
            <person name="Angelini C."/>
            <person name="Antonin V."/>
            <person name="Barry K.W."/>
            <person name="Bougher N.L."/>
            <person name="Buchanan P."/>
            <person name="Buyck B."/>
            <person name="Bense V."/>
            <person name="Catcheside P."/>
            <person name="Chovatia M."/>
            <person name="Cooper J."/>
            <person name="Damon W."/>
            <person name="Desjardin D."/>
            <person name="Finy P."/>
            <person name="Geml J."/>
            <person name="Haridas S."/>
            <person name="Hughes K."/>
            <person name="Justo A."/>
            <person name="Karasinski D."/>
            <person name="Kautmanova I."/>
            <person name="Kiss B."/>
            <person name="Kocsube S."/>
            <person name="Kotiranta H."/>
            <person name="LaButti K.M."/>
            <person name="Lechner B.E."/>
            <person name="Liimatainen K."/>
            <person name="Lipzen A."/>
            <person name="Lukacs Z."/>
            <person name="Mihaltcheva S."/>
            <person name="Morgado L.N."/>
            <person name="Niskanen T."/>
            <person name="Noordeloos M.E."/>
            <person name="Ohm R.A."/>
            <person name="Ortiz-Santana B."/>
            <person name="Ovrebo C."/>
            <person name="Racz N."/>
            <person name="Riley R."/>
            <person name="Savchenko A."/>
            <person name="Shiryaev A."/>
            <person name="Soop K."/>
            <person name="Spirin V."/>
            <person name="Szebenyi C."/>
            <person name="Tomsovsky M."/>
            <person name="Tulloss R.E."/>
            <person name="Uehling J."/>
            <person name="Grigoriev I.V."/>
            <person name="Vagvolgyi C."/>
            <person name="Papp T."/>
            <person name="Martin F.M."/>
            <person name="Miettinen O."/>
            <person name="Hibbett D.S."/>
            <person name="Nagy L.G."/>
        </authorList>
    </citation>
    <scope>NUCLEOTIDE SEQUENCE [LARGE SCALE GENOMIC DNA]</scope>
    <source>
        <strain evidence="1 2">NL-1719</strain>
    </source>
</reference>
<evidence type="ECO:0000313" key="1">
    <source>
        <dbReference type="EMBL" id="TFK61156.1"/>
    </source>
</evidence>
<proteinExistence type="predicted"/>
<accession>A0ACD3A687</accession>
<evidence type="ECO:0000313" key="2">
    <source>
        <dbReference type="Proteomes" id="UP000308600"/>
    </source>
</evidence>
<sequence length="627" mass="70493">MVAVWNQGDPEASYSINVTCPKEFEAVINEAQAELKAYRKSNRSTNNIFEHPSLNLESLYDNARSSGALLSTTDFDTVKEGIQEIETQIDLLSSEIKNTISSLVQLCRSLTKTTSRFTHISSQKALYNFLLKPGRQFPQDILDSIFTACMQTHRNTTSPSTPPLQLASVCSHWRQVACSMSSLWKFVRVDNAKPTSFEQAKLWLTRSRSPNLTLRLSANDDSLSGPIDDLFSFLRKESIELGGLDVDITPGPKADELLPIIITHPSCKSLQEIVMNDSTWYRPVDVPLHVKRLYLAQPSASWSKTSIHSTNVTLLVLSEELHWGVVDPLLRSFPALQKLFLTLSGTGVRHVFLNSGHTDPNNWRPNSRVFYPELQYLGISNDCTGSVDLPDSFLQRYTFASLQMLDYFGLTRRNTAPIWLISHPLLGQIRRLSVHLNFVLTKDIILSILHPAHSLQELSMTSSTSSLQCTLEALTSIPAAYPHSTFLPLLKTFHYASALSFDDLQPFKDDFERLIQSWTPPAIGSALQVNLRPHHLLNLNIHHWIDRRIVESTQADGLDTHHLCQNLQAVSPDVTVQLIISSLYGEVPGIPILFDVTPPSSRIFSTHKVMGPEGEWRERSESIYNIV</sequence>
<dbReference type="EMBL" id="ML208689">
    <property type="protein sequence ID" value="TFK61156.1"/>
    <property type="molecule type" value="Genomic_DNA"/>
</dbReference>
<name>A0ACD3A687_9AGAR</name>
<dbReference type="Proteomes" id="UP000308600">
    <property type="component" value="Unassembled WGS sequence"/>
</dbReference>
<gene>
    <name evidence="1" type="ORF">BDN72DRAFT_904350</name>
</gene>